<feature type="region of interest" description="Disordered" evidence="5">
    <location>
        <begin position="1168"/>
        <end position="1234"/>
    </location>
</feature>
<evidence type="ECO:0000259" key="6">
    <source>
        <dbReference type="PROSITE" id="PS50219"/>
    </source>
</evidence>
<feature type="compositionally biased region" description="Polar residues" evidence="5">
    <location>
        <begin position="1065"/>
        <end position="1076"/>
    </location>
</feature>
<dbReference type="GO" id="GO:0006914">
    <property type="term" value="P:autophagy"/>
    <property type="evidence" value="ECO:0007669"/>
    <property type="project" value="TreeGrafter"/>
</dbReference>
<dbReference type="GO" id="GO:0012505">
    <property type="term" value="C:endomembrane system"/>
    <property type="evidence" value="ECO:0007669"/>
    <property type="project" value="UniProtKB-SubCell"/>
</dbReference>
<comment type="caution">
    <text evidence="7">The sequence shown here is derived from an EMBL/GenBank/DDBJ whole genome shotgun (WGS) entry which is preliminary data.</text>
</comment>
<accession>A0A1B8AYV4</accession>
<dbReference type="InterPro" id="IPR032914">
    <property type="entry name" value="Vam6/VPS39/TRAP1"/>
</dbReference>
<dbReference type="InterPro" id="IPR001180">
    <property type="entry name" value="CNH_dom"/>
</dbReference>
<feature type="compositionally biased region" description="Polar residues" evidence="5">
    <location>
        <begin position="1012"/>
        <end position="1022"/>
    </location>
</feature>
<evidence type="ECO:0000256" key="4">
    <source>
        <dbReference type="PROSITE-ProRule" id="PRU01006"/>
    </source>
</evidence>
<evidence type="ECO:0000256" key="2">
    <source>
        <dbReference type="ARBA" id="ARBA00023136"/>
    </source>
</evidence>
<feature type="compositionally biased region" description="Basic residues" evidence="5">
    <location>
        <begin position="1364"/>
        <end position="1375"/>
    </location>
</feature>
<feature type="compositionally biased region" description="Polar residues" evidence="5">
    <location>
        <begin position="1084"/>
        <end position="1096"/>
    </location>
</feature>
<dbReference type="PANTHER" id="PTHR12894">
    <property type="entry name" value="CNH DOMAIN CONTAINING"/>
    <property type="match status" value="1"/>
</dbReference>
<evidence type="ECO:0000256" key="5">
    <source>
        <dbReference type="SAM" id="MobiDB-lite"/>
    </source>
</evidence>
<feature type="region of interest" description="Disordered" evidence="5">
    <location>
        <begin position="1006"/>
        <end position="1122"/>
    </location>
</feature>
<feature type="compositionally biased region" description="Low complexity" evidence="5">
    <location>
        <begin position="1451"/>
        <end position="1461"/>
    </location>
</feature>
<feature type="compositionally biased region" description="Basic and acidic residues" evidence="5">
    <location>
        <begin position="1350"/>
        <end position="1363"/>
    </location>
</feature>
<dbReference type="PROSITE" id="PS50236">
    <property type="entry name" value="CHCR"/>
    <property type="match status" value="1"/>
</dbReference>
<dbReference type="GO" id="GO:0006886">
    <property type="term" value="P:intracellular protein transport"/>
    <property type="evidence" value="ECO:0007669"/>
    <property type="project" value="UniProtKB-UniRule"/>
</dbReference>
<feature type="compositionally biased region" description="Pro residues" evidence="5">
    <location>
        <begin position="1259"/>
        <end position="1270"/>
    </location>
</feature>
<feature type="compositionally biased region" description="Polar residues" evidence="5">
    <location>
        <begin position="882"/>
        <end position="897"/>
    </location>
</feature>
<evidence type="ECO:0000256" key="1">
    <source>
        <dbReference type="ARBA" id="ARBA00004184"/>
    </source>
</evidence>
<proteinExistence type="inferred from homology"/>
<dbReference type="Pfam" id="PF00780">
    <property type="entry name" value="CNH"/>
    <property type="match status" value="1"/>
</dbReference>
<dbReference type="Pfam" id="PF08539">
    <property type="entry name" value="HbrB"/>
    <property type="match status" value="1"/>
</dbReference>
<feature type="region of interest" description="Disordered" evidence="5">
    <location>
        <begin position="1675"/>
        <end position="1696"/>
    </location>
</feature>
<dbReference type="OMA" id="RCQEANI"/>
<feature type="region of interest" description="Disordered" evidence="5">
    <location>
        <begin position="458"/>
        <end position="506"/>
    </location>
</feature>
<feature type="domain" description="CNH" evidence="6">
    <location>
        <begin position="18"/>
        <end position="347"/>
    </location>
</feature>
<gene>
    <name evidence="7" type="ORF">FPOA_06216</name>
</gene>
<keyword evidence="8" id="KW-1185">Reference proteome</keyword>
<dbReference type="GO" id="GO:0034058">
    <property type="term" value="P:endosomal vesicle fusion"/>
    <property type="evidence" value="ECO:0007669"/>
    <property type="project" value="TreeGrafter"/>
</dbReference>
<dbReference type="STRING" id="36050.A0A1B8AYV4"/>
<feature type="compositionally biased region" description="Acidic residues" evidence="5">
    <location>
        <begin position="462"/>
        <end position="471"/>
    </location>
</feature>
<feature type="compositionally biased region" description="Polar residues" evidence="5">
    <location>
        <begin position="1315"/>
        <end position="1342"/>
    </location>
</feature>
<comment type="similarity">
    <text evidence="3">Belongs to the VAM6/VPS39 family.</text>
</comment>
<feature type="compositionally biased region" description="Polar residues" evidence="5">
    <location>
        <begin position="63"/>
        <end position="82"/>
    </location>
</feature>
<feature type="compositionally biased region" description="Polar residues" evidence="5">
    <location>
        <begin position="1109"/>
        <end position="1122"/>
    </location>
</feature>
<dbReference type="GO" id="GO:0000329">
    <property type="term" value="C:fungal-type vacuole membrane"/>
    <property type="evidence" value="ECO:0007669"/>
    <property type="project" value="TreeGrafter"/>
</dbReference>
<dbReference type="PANTHER" id="PTHR12894:SF49">
    <property type="entry name" value="VAM6_VPS39-LIKE PROTEIN"/>
    <property type="match status" value="1"/>
</dbReference>
<reference evidence="7 8" key="1">
    <citation type="submission" date="2016-06" db="EMBL/GenBank/DDBJ databases">
        <title>Living apart together: crosstalk between the core and supernumerary genomes in a fungal plant pathogen.</title>
        <authorList>
            <person name="Vanheule A."/>
            <person name="Audenaert K."/>
            <person name="Warris S."/>
            <person name="Van De Geest H."/>
            <person name="Schijlen E."/>
            <person name="Hofte M."/>
            <person name="De Saeger S."/>
            <person name="Haesaert G."/>
            <person name="Waalwijk C."/>
            <person name="Van Der Lee T."/>
        </authorList>
    </citation>
    <scope>NUCLEOTIDE SEQUENCE [LARGE SCALE GENOMIC DNA]</scope>
    <source>
        <strain evidence="7 8">2516</strain>
    </source>
</reference>
<comment type="subcellular location">
    <subcellularLocation>
        <location evidence="1">Endomembrane system</location>
        <topology evidence="1">Peripheral membrane protein</topology>
    </subcellularLocation>
</comment>
<dbReference type="InterPro" id="IPR019452">
    <property type="entry name" value="VPS39/TGF_beta_rcpt-assoc_1"/>
</dbReference>
<evidence type="ECO:0000313" key="8">
    <source>
        <dbReference type="Proteomes" id="UP000091967"/>
    </source>
</evidence>
<feature type="repeat" description="CHCR" evidence="4">
    <location>
        <begin position="742"/>
        <end position="923"/>
    </location>
</feature>
<feature type="region of interest" description="Disordered" evidence="5">
    <location>
        <begin position="1246"/>
        <end position="1465"/>
    </location>
</feature>
<protein>
    <recommendedName>
        <fullName evidence="6">CNH domain-containing protein</fullName>
    </recommendedName>
</protein>
<organism evidence="7 8">
    <name type="scientific">Fusarium poae</name>
    <dbReference type="NCBI Taxonomy" id="36050"/>
    <lineage>
        <taxon>Eukaryota</taxon>
        <taxon>Fungi</taxon>
        <taxon>Dikarya</taxon>
        <taxon>Ascomycota</taxon>
        <taxon>Pezizomycotina</taxon>
        <taxon>Sordariomycetes</taxon>
        <taxon>Hypocreomycetidae</taxon>
        <taxon>Hypocreales</taxon>
        <taxon>Nectriaceae</taxon>
        <taxon>Fusarium</taxon>
    </lineage>
</organism>
<sequence>MLSAFTARPIIELKQQTRAKIETILAHGDRVLVGLNNGALRIYRLNGLADPSQNGSADADANAATSPNGDSDTVPAKSTSPTDLMREVERFSTRAIEQLAIIKDANTIVCLSNYHVSFHDLKTYELIETLPRTKNASCFASTSNIVKDPDTGIPEIVSRLAVAVKRKLLLWSWLESELSEDVDEIVLAESIRSVTWASATKVVCGLNGGYVMVNVVTREVEDVVSPGSGPAAGQSSRFGAMSSASMGYMGLGGYMPKPLATKLAEGEILLAKDINTLFIDDDGKPLDRRQIPWQNAPESIGYSYPYILALQAPSKGSLEVRNPSTLSSLQNLSLPGAAQLHFPPPSYSLAHAGKGFHISSERCVWKMEATDYDSQIQELVDGGHLDEAISILEMLEDALLRNKTQTLREVKMLKAEGLFKKKKYRQAMDLFNEDDVHAPPERVLKMFPPSIAGELSAWAGREDEESQESDEAPATPKKTNGTRTSTPEPLSPTHGTPPSSKGGFARYLTGSYRRPQADTASIFSKKDAIDGDDIASVKETDLGDDQPLKDKDLTNAVLELNSYLAGTRARLQRVLDPITGNLKPRSERNGSTEEIAETFLRIGLDESEEQLQEELRNTFRLVDTTLFRAYMFSRPTLASSLFRIPNFCDPNVVNEKLLEHNRYNELVDFFYGKKLHKEALELLRRFGAAEKPDDAAPALHGPERTIEYLKNLPPSEIDLILEHAEWTLKASPAAALEIFIGDTENAETLPREKVVSFLHDIDTQLEGRYLEHIINELEDMTPDLHNRLVELFVENLTKMEQSDEWNEMMNRFVEFLRHEFLREPVQVYSLSKAFQLIPRDDPAFYEAQAVVLSKMGQHKQALEIYVFKMKDYQKAEQYCNRVNSTQDTTPPQQNTKSDTGDDPEKATPSIYHTLLSLYLQPSPPNQPNLEPALDLLSKHGSRLPATSTLGLIPDDIPVRSLESYFRGRIRSANSLLGCTLETMYKAGKVGEIAMSLSQTSGTALYATRNSEEPSQLSTTSSRPALRRVETSDDEDDTPRPSITIPKSRQPSQPQPSSPATPIYAQFTTHGNSSTASLGHHNFSRPANSRSVTQGSPATLIKGHARKHSATQGSFEPTLPSMSISNISSHLGMSQQNPSTTSMSAAAAAAAAASASNVSLSASQMAAQAAVMSHQNHSRQRSQTVPFPGDPNDGVRRGSGSKGPTSPPMLSLTEASAPRDTGFVNHGGYGGPHSSAATAAANVVFPRSGHTSPRVSPQPYSQPPPLPPPVTEKPSKMEKSKVKLFSRPGKISTKGESKEKPLPSPGKIGSALSALQRGNFSTNSLVDPGNQSIYNLNNSSSATIRPIETPTEEREKDKEKGKEKEKKHHFLSRQKQKLKDEYHLPLSSAASNSRPTDPNAPNPLYNFNIPPSPAPTSSTFSKTKKDKKSAERSDSRLDGESSFNGQSEWPGPSSLPSLSQQSTMYDPIDPGKLGLHNHMSLDDAWPYLRAKLLVIFEGEDLRLPIEDFNRVVQMHIQWCMHRRSPNTMLEDLRDLLHTGFLSLDRTLRQTPEDRFIPTLVELWMFTFTSILPYMQAVFLPLDLEVSGCGTLMTGEQAREFWGGAVTSSFGSGGAARVAPAPSVLDVRRLVLIAYRDTVILPRYDTLKNIFSRLSLEFLPSSLASMAMSSTPEALLSTSPSESFGRPGTAMSLDPSNASYNSTSTTLLGEGSAGGRSRAISNVSFGSHGSDGGLRPFTPSGSGGVPPVPSLASLRDREQNVEDSKHITEMVGRMLQCMSVLSGVSAGDVGAEGNERVVELCKMLKLNWLGRGRTGRNRRGMVGGRVRRDDMRDEVRVI</sequence>
<evidence type="ECO:0000313" key="7">
    <source>
        <dbReference type="EMBL" id="OBS25682.1"/>
    </source>
</evidence>
<feature type="compositionally biased region" description="Polar residues" evidence="5">
    <location>
        <begin position="477"/>
        <end position="499"/>
    </location>
</feature>
<evidence type="ECO:0000256" key="3">
    <source>
        <dbReference type="ARBA" id="ARBA00038201"/>
    </source>
</evidence>
<feature type="region of interest" description="Disordered" evidence="5">
    <location>
        <begin position="54"/>
        <end position="83"/>
    </location>
</feature>
<dbReference type="Pfam" id="PF10366">
    <property type="entry name" value="Vps39_1"/>
    <property type="match status" value="1"/>
</dbReference>
<dbReference type="PROSITE" id="PS50219">
    <property type="entry name" value="CNH"/>
    <property type="match status" value="1"/>
</dbReference>
<keyword evidence="2" id="KW-0472">Membrane</keyword>
<dbReference type="Proteomes" id="UP000091967">
    <property type="component" value="Unassembled WGS sequence"/>
</dbReference>
<dbReference type="EMBL" id="LYXU01000002">
    <property type="protein sequence ID" value="OBS25682.1"/>
    <property type="molecule type" value="Genomic_DNA"/>
</dbReference>
<dbReference type="InterPro" id="IPR013745">
    <property type="entry name" value="Bit61/PRR5"/>
</dbReference>
<dbReference type="InterPro" id="IPR000547">
    <property type="entry name" value="Clathrin_H-chain/VPS_repeat"/>
</dbReference>
<feature type="compositionally biased region" description="Basic and acidic residues" evidence="5">
    <location>
        <begin position="1427"/>
        <end position="1438"/>
    </location>
</feature>
<name>A0A1B8AYV4_FUSPO</name>
<feature type="region of interest" description="Disordered" evidence="5">
    <location>
        <begin position="882"/>
        <end position="906"/>
    </location>
</feature>